<accession>A0AAV4HVJ1</accession>
<feature type="compositionally biased region" description="Low complexity" evidence="3">
    <location>
        <begin position="371"/>
        <end position="389"/>
    </location>
</feature>
<dbReference type="SUPFAM" id="SSF50156">
    <property type="entry name" value="PDZ domain-like"/>
    <property type="match status" value="1"/>
</dbReference>
<feature type="compositionally biased region" description="Low complexity" evidence="3">
    <location>
        <begin position="756"/>
        <end position="767"/>
    </location>
</feature>
<dbReference type="GO" id="GO:0043484">
    <property type="term" value="P:regulation of RNA splicing"/>
    <property type="evidence" value="ECO:0007669"/>
    <property type="project" value="TreeGrafter"/>
</dbReference>
<protein>
    <submittedName>
        <fullName evidence="5">Neuroblast differentiation-associated protein AHNAK</fullName>
    </submittedName>
</protein>
<dbReference type="EMBL" id="BMAT01009182">
    <property type="protein sequence ID" value="GFS00576.1"/>
    <property type="molecule type" value="Genomic_DNA"/>
</dbReference>
<sequence>MYTQNTSKLAYAGDVDFVSTTDFVDVETIQKELADFRLHVNTNTTEYTLVQKDGEDWKKVKKVGSLLGDTEDIERRKQLSSLALQKLSSMWIRNDKVKQVTRLNLYRALVKSILLYNCGTWSLTKQEEHKLNTFHRRQLRTILNIKYPTVIKNNAIYQKTGFGSPNSLNHNKPKEFPKSSRERKTWSSLPPTDRMVDGIASRLDRQGSCGSWDDGFFRQDPEVISVTLESQDIIGLGFNISGNMSSGIQISEVHNRGPAKDSGIVAVGDRILSVSVSYENIVYEDALTILSYASPYPVKLLLEKSAQKSQSSPILGPRPRRLSHPLFRSRSEDAMDKRTSPSPKRSRSSVTKHSGGGKGTSGRLFLKWKSGGRLSGSNSGSKPSSPEGKSSYKEDKVRISQGSDQLSFSDQRDSSSSSRDLQNVTTEAIVSQGIQMEEEDPMPAADVSNGKEKDGFNFEEIPLSPLPVANEVMMAESATVAHVKAAPPGKPERKNRRKSDLQNEQQTSLSPIPSQTQNDFPSPEPEVHEETIVPAKSDRDRGSGREQSEEDTRDLEGALNLIRSSDFSGVERPPPDDLSPLGTPVEEEAIVAISRASAETNNNIKSLPELDISGTSNKELAHKEQKEIKPTEKVDETQQQQQPPPPPPGLDDETLERIIAMNSFAPGTQGWAGLQAGGIQGGVRDDFIPDHPMFTSYPVVGDNYSISSSSSNSTNPNSSSINRGLAYEIRDDIVAGRPVVVGLSGKGRVASSGRQDSAASDTTTTSSGKGHGQGEGSECSDTLDWSGQRLVRSPSFSNIFVAE</sequence>
<feature type="compositionally biased region" description="Low complexity" evidence="3">
    <location>
        <begin position="403"/>
        <end position="422"/>
    </location>
</feature>
<feature type="region of interest" description="Disordered" evidence="3">
    <location>
        <begin position="745"/>
        <end position="785"/>
    </location>
</feature>
<proteinExistence type="predicted"/>
<dbReference type="PANTHER" id="PTHR23348:SF16">
    <property type="entry name" value="LEUCINE RICH REPEAT FAMILY PROTEIN"/>
    <property type="match status" value="1"/>
</dbReference>
<dbReference type="InterPro" id="IPR052082">
    <property type="entry name" value="Myelin_sheath_structural"/>
</dbReference>
<feature type="compositionally biased region" description="Low complexity" evidence="3">
    <location>
        <begin position="340"/>
        <end position="353"/>
    </location>
</feature>
<reference evidence="5 6" key="1">
    <citation type="journal article" date="2021" name="Elife">
        <title>Chloroplast acquisition without the gene transfer in kleptoplastic sea slugs, Plakobranchus ocellatus.</title>
        <authorList>
            <person name="Maeda T."/>
            <person name="Takahashi S."/>
            <person name="Yoshida T."/>
            <person name="Shimamura S."/>
            <person name="Takaki Y."/>
            <person name="Nagai Y."/>
            <person name="Toyoda A."/>
            <person name="Suzuki Y."/>
            <person name="Arimoto A."/>
            <person name="Ishii H."/>
            <person name="Satoh N."/>
            <person name="Nishiyama T."/>
            <person name="Hasebe M."/>
            <person name="Maruyama T."/>
            <person name="Minagawa J."/>
            <person name="Obokata J."/>
            <person name="Shigenobu S."/>
        </authorList>
    </citation>
    <scope>NUCLEOTIDE SEQUENCE [LARGE SCALE GENOMIC DNA]</scope>
</reference>
<dbReference type="Gene3D" id="2.30.42.10">
    <property type="match status" value="1"/>
</dbReference>
<evidence type="ECO:0000256" key="3">
    <source>
        <dbReference type="SAM" id="MobiDB-lite"/>
    </source>
</evidence>
<keyword evidence="2" id="KW-0539">Nucleus</keyword>
<organism evidence="5 6">
    <name type="scientific">Elysia marginata</name>
    <dbReference type="NCBI Taxonomy" id="1093978"/>
    <lineage>
        <taxon>Eukaryota</taxon>
        <taxon>Metazoa</taxon>
        <taxon>Spiralia</taxon>
        <taxon>Lophotrochozoa</taxon>
        <taxon>Mollusca</taxon>
        <taxon>Gastropoda</taxon>
        <taxon>Heterobranchia</taxon>
        <taxon>Euthyneura</taxon>
        <taxon>Panpulmonata</taxon>
        <taxon>Sacoglossa</taxon>
        <taxon>Placobranchoidea</taxon>
        <taxon>Plakobranchidae</taxon>
        <taxon>Elysia</taxon>
    </lineage>
</organism>
<evidence type="ECO:0000256" key="1">
    <source>
        <dbReference type="ARBA" id="ARBA00004123"/>
    </source>
</evidence>
<gene>
    <name evidence="5" type="ORF">ElyMa_004558800</name>
</gene>
<dbReference type="Pfam" id="PF00595">
    <property type="entry name" value="PDZ"/>
    <property type="match status" value="1"/>
</dbReference>
<name>A0AAV4HVJ1_9GAST</name>
<evidence type="ECO:0000313" key="5">
    <source>
        <dbReference type="EMBL" id="GFS00576.1"/>
    </source>
</evidence>
<dbReference type="PANTHER" id="PTHR23348">
    <property type="entry name" value="PERIAXIN/AHNAK"/>
    <property type="match status" value="1"/>
</dbReference>
<dbReference type="SMART" id="SM00228">
    <property type="entry name" value="PDZ"/>
    <property type="match status" value="1"/>
</dbReference>
<keyword evidence="6" id="KW-1185">Reference proteome</keyword>
<dbReference type="InterPro" id="IPR001478">
    <property type="entry name" value="PDZ"/>
</dbReference>
<feature type="region of interest" description="Disordered" evidence="3">
    <location>
        <begin position="308"/>
        <end position="458"/>
    </location>
</feature>
<feature type="compositionally biased region" description="Polar residues" evidence="3">
    <location>
        <begin position="502"/>
        <end position="520"/>
    </location>
</feature>
<dbReference type="GO" id="GO:0005737">
    <property type="term" value="C:cytoplasm"/>
    <property type="evidence" value="ECO:0007669"/>
    <property type="project" value="TreeGrafter"/>
</dbReference>
<feature type="compositionally biased region" description="Basic and acidic residues" evidence="3">
    <location>
        <begin position="172"/>
        <end position="185"/>
    </location>
</feature>
<feature type="compositionally biased region" description="Basic and acidic residues" evidence="3">
    <location>
        <begin position="619"/>
        <end position="636"/>
    </location>
</feature>
<dbReference type="CDD" id="cd00136">
    <property type="entry name" value="PDZ_canonical"/>
    <property type="match status" value="1"/>
</dbReference>
<dbReference type="PROSITE" id="PS50106">
    <property type="entry name" value="PDZ"/>
    <property type="match status" value="1"/>
</dbReference>
<dbReference type="Proteomes" id="UP000762676">
    <property type="component" value="Unassembled WGS sequence"/>
</dbReference>
<dbReference type="AlphaFoldDB" id="A0AAV4HVJ1"/>
<feature type="compositionally biased region" description="Basic and acidic residues" evidence="3">
    <location>
        <begin position="329"/>
        <end position="339"/>
    </location>
</feature>
<feature type="domain" description="PDZ" evidence="4">
    <location>
        <begin position="225"/>
        <end position="290"/>
    </location>
</feature>
<evidence type="ECO:0000256" key="2">
    <source>
        <dbReference type="ARBA" id="ARBA00023242"/>
    </source>
</evidence>
<evidence type="ECO:0000259" key="4">
    <source>
        <dbReference type="PROSITE" id="PS50106"/>
    </source>
</evidence>
<comment type="subcellular location">
    <subcellularLocation>
        <location evidence="1">Nucleus</location>
    </subcellularLocation>
</comment>
<dbReference type="GO" id="GO:0005634">
    <property type="term" value="C:nucleus"/>
    <property type="evidence" value="ECO:0007669"/>
    <property type="project" value="UniProtKB-SubCell"/>
</dbReference>
<comment type="caution">
    <text evidence="5">The sequence shown here is derived from an EMBL/GenBank/DDBJ whole genome shotgun (WGS) entry which is preliminary data.</text>
</comment>
<feature type="compositionally biased region" description="Polar residues" evidence="3">
    <location>
        <begin position="423"/>
        <end position="434"/>
    </location>
</feature>
<feature type="compositionally biased region" description="Basic and acidic residues" evidence="3">
    <location>
        <begin position="525"/>
        <end position="547"/>
    </location>
</feature>
<feature type="region of interest" description="Disordered" evidence="3">
    <location>
        <begin position="162"/>
        <end position="189"/>
    </location>
</feature>
<evidence type="ECO:0000313" key="6">
    <source>
        <dbReference type="Proteomes" id="UP000762676"/>
    </source>
</evidence>
<dbReference type="InterPro" id="IPR036034">
    <property type="entry name" value="PDZ_sf"/>
</dbReference>
<feature type="region of interest" description="Disordered" evidence="3">
    <location>
        <begin position="479"/>
        <end position="654"/>
    </location>
</feature>